<dbReference type="AlphaFoldDB" id="A0A8H3G7G3"/>
<evidence type="ECO:0000256" key="1">
    <source>
        <dbReference type="SAM" id="MobiDB-lite"/>
    </source>
</evidence>
<name>A0A8H3G7G3_9LECA</name>
<protein>
    <submittedName>
        <fullName evidence="2">Uncharacterized protein</fullName>
    </submittedName>
</protein>
<organism evidence="2 3">
    <name type="scientific">Imshaugia aleurites</name>
    <dbReference type="NCBI Taxonomy" id="172621"/>
    <lineage>
        <taxon>Eukaryota</taxon>
        <taxon>Fungi</taxon>
        <taxon>Dikarya</taxon>
        <taxon>Ascomycota</taxon>
        <taxon>Pezizomycotina</taxon>
        <taxon>Lecanoromycetes</taxon>
        <taxon>OSLEUM clade</taxon>
        <taxon>Lecanoromycetidae</taxon>
        <taxon>Lecanorales</taxon>
        <taxon>Lecanorineae</taxon>
        <taxon>Parmeliaceae</taxon>
        <taxon>Imshaugia</taxon>
    </lineage>
</organism>
<proteinExistence type="predicted"/>
<accession>A0A8H3G7G3</accession>
<reference evidence="2" key="1">
    <citation type="submission" date="2021-03" db="EMBL/GenBank/DDBJ databases">
        <authorList>
            <person name="Tagirdzhanova G."/>
        </authorList>
    </citation>
    <scope>NUCLEOTIDE SEQUENCE</scope>
</reference>
<feature type="compositionally biased region" description="Pro residues" evidence="1">
    <location>
        <begin position="1"/>
        <end position="16"/>
    </location>
</feature>
<comment type="caution">
    <text evidence="2">The sequence shown here is derived from an EMBL/GenBank/DDBJ whole genome shotgun (WGS) entry which is preliminary data.</text>
</comment>
<evidence type="ECO:0000313" key="3">
    <source>
        <dbReference type="Proteomes" id="UP000664534"/>
    </source>
</evidence>
<sequence length="175" mass="18517">MTFPPTPSSSSPPPSHPTALLATSPPSTPADLITTLTTLTTQASSHLLAASSPTDFYESALTLMHVLQTIELATDRIIADDSDAVLTMGVFGGRKILDVLAAQMLSINIQICRAFAELGMWELVGARVGDAGKLVDMSRGHFHVSGEAREWLGKMGEIADEQGRIDEEQAAAVDG</sequence>
<dbReference type="Proteomes" id="UP000664534">
    <property type="component" value="Unassembled WGS sequence"/>
</dbReference>
<evidence type="ECO:0000313" key="2">
    <source>
        <dbReference type="EMBL" id="CAF9936194.1"/>
    </source>
</evidence>
<dbReference type="OrthoDB" id="10347988at2759"/>
<dbReference type="EMBL" id="CAJPDT010000089">
    <property type="protein sequence ID" value="CAF9936194.1"/>
    <property type="molecule type" value="Genomic_DNA"/>
</dbReference>
<gene>
    <name evidence="2" type="ORF">IMSHALPRED_010493</name>
</gene>
<keyword evidence="3" id="KW-1185">Reference proteome</keyword>
<feature type="region of interest" description="Disordered" evidence="1">
    <location>
        <begin position="1"/>
        <end position="20"/>
    </location>
</feature>